<gene>
    <name evidence="2" type="ORF">OLC1_LOCUS13588</name>
</gene>
<dbReference type="SUPFAM" id="SSF75304">
    <property type="entry name" value="Amidase signature (AS) enzymes"/>
    <property type="match status" value="2"/>
</dbReference>
<protein>
    <submittedName>
        <fullName evidence="2">OLC1v1003440C1</fullName>
    </submittedName>
</protein>
<evidence type="ECO:0000313" key="2">
    <source>
        <dbReference type="EMBL" id="CAI9104710.1"/>
    </source>
</evidence>
<dbReference type="Pfam" id="PF01425">
    <property type="entry name" value="Amidase"/>
    <property type="match status" value="2"/>
</dbReference>
<accession>A0AAV1DA18</accession>
<name>A0AAV1DA18_OLDCO</name>
<dbReference type="Proteomes" id="UP001161247">
    <property type="component" value="Chromosome 4"/>
</dbReference>
<evidence type="ECO:0000259" key="1">
    <source>
        <dbReference type="Pfam" id="PF01425"/>
    </source>
</evidence>
<dbReference type="Gene3D" id="3.90.1300.10">
    <property type="entry name" value="Amidase signature (AS) domain"/>
    <property type="match status" value="2"/>
</dbReference>
<feature type="domain" description="Amidase" evidence="1">
    <location>
        <begin position="89"/>
        <end position="526"/>
    </location>
</feature>
<dbReference type="AlphaFoldDB" id="A0AAV1DA18"/>
<evidence type="ECO:0000313" key="3">
    <source>
        <dbReference type="Proteomes" id="UP001161247"/>
    </source>
</evidence>
<dbReference type="InterPro" id="IPR036928">
    <property type="entry name" value="AS_sf"/>
</dbReference>
<organism evidence="2 3">
    <name type="scientific">Oldenlandia corymbosa var. corymbosa</name>
    <dbReference type="NCBI Taxonomy" id="529605"/>
    <lineage>
        <taxon>Eukaryota</taxon>
        <taxon>Viridiplantae</taxon>
        <taxon>Streptophyta</taxon>
        <taxon>Embryophyta</taxon>
        <taxon>Tracheophyta</taxon>
        <taxon>Spermatophyta</taxon>
        <taxon>Magnoliopsida</taxon>
        <taxon>eudicotyledons</taxon>
        <taxon>Gunneridae</taxon>
        <taxon>Pentapetalae</taxon>
        <taxon>asterids</taxon>
        <taxon>lamiids</taxon>
        <taxon>Gentianales</taxon>
        <taxon>Rubiaceae</taxon>
        <taxon>Rubioideae</taxon>
        <taxon>Spermacoceae</taxon>
        <taxon>Hedyotis-Oldenlandia complex</taxon>
        <taxon>Oldenlandia</taxon>
    </lineage>
</organism>
<dbReference type="InterPro" id="IPR023631">
    <property type="entry name" value="Amidase_dom"/>
</dbReference>
<feature type="domain" description="Amidase" evidence="1">
    <location>
        <begin position="579"/>
        <end position="1018"/>
    </location>
</feature>
<dbReference type="PANTHER" id="PTHR42678">
    <property type="entry name" value="AMIDASE"/>
    <property type="match status" value="1"/>
</dbReference>
<sequence length="1039" mass="111884">MNDPNASREMAAMVKLHFFSPYSLTFFLLCCCYLVLFGPTTTITAAFDSLCSNVDVLEESHQQGFQVEESTIEDIQRAFASKKLTSTQLVDFYLNQIETLNPILRAVIEVNPDARDQAADADRTRDGSSSMLHGIPVLLKDSIDTKDKLNTTAGSYALLGSKVARDAGVVERLRKAGAVILGKSSMTEWYGLRDLGFPEGWCARSGQGSNPYVLGGDPSGSSSGSAISVAANMVAVSLGTETDGSILCPADFNSVVGFKPTVGLTSRAGVIPVSTRQDSIGPICRTVSDAVHVLDAIVGFDPRDFAATKEAAKFIPIGGYKQFLKLDGLVGKRLGVVRNPFVQLSNRSNAVAVLDSHLQKLRHAGATIIDDLEIPDIDVILDPFQSGESLVMLSEFKLSLNDYLQGLTESPVRSLAEIIAFNENHPDLESCGRLDGQNVLIAAEFTNGIGEEEKQAMMLLERLCKDGFEELMLENDLDAVVTIGSSASMVLAIGGYPAITVPASYDIDGMPFGILFAGLKGMEPKLIEAMMRVLLLVTLVLSLSFPNHYADQGGSFSFKEATVSDIRIALDENKLTSRELVEFYLKEIRRQNPVLKSVIEVNPDALKLSDEADAQRKASKPGSLSPLAGIPILLKDNIATKDKLNTTAGSYALLRSIVPQDAGVVKRLRKAGAIILGKASMTEWAAFRSLSMPNGWNARLGQTVNPYVKSADPCGSSTGSAVSVAANLAAVSLGTETSGSILCPSSSNSIVGIKPTVGLTSRAGVVPISPRQDTVGPICRTLTDAVVVLDVIVGYDPDDALATKKASKYIPKGGYLQFLKRDGLQGKRLGILRYSFVGFDNDTRLLKTFAPHFKTLRQRGAILVDIVDTANFDSIVDGLLKDENTALYAEFKPALNAYLSRLVASTVGSLSETIAFNNKHFKLEKIKGYGQDIFEEAEKINVTGKVERELLRNLTRADKLGFEKLMKENKLDAFITPLYNAVFVLSAGGYPGINVPAGYDSDGAPYGISFGGLKGSEPKLIEIAYDFEQSTKIRKPPPL</sequence>
<dbReference type="EMBL" id="OX459121">
    <property type="protein sequence ID" value="CAI9104710.1"/>
    <property type="molecule type" value="Genomic_DNA"/>
</dbReference>
<dbReference type="PANTHER" id="PTHR42678:SF28">
    <property type="entry name" value="AMIDASE DOMAIN-CONTAINING PROTEIN"/>
    <property type="match status" value="1"/>
</dbReference>
<proteinExistence type="predicted"/>
<keyword evidence="3" id="KW-1185">Reference proteome</keyword>
<reference evidence="2" key="1">
    <citation type="submission" date="2023-03" db="EMBL/GenBank/DDBJ databases">
        <authorList>
            <person name="Julca I."/>
        </authorList>
    </citation>
    <scope>NUCLEOTIDE SEQUENCE</scope>
</reference>